<reference evidence="1 2" key="1">
    <citation type="submission" date="2021-09" db="EMBL/GenBank/DDBJ databases">
        <title>Genomic insights and catalytic innovation underlie evolution of tropane alkaloids biosynthesis.</title>
        <authorList>
            <person name="Wang Y.-J."/>
            <person name="Tian T."/>
            <person name="Huang J.-P."/>
            <person name="Huang S.-X."/>
        </authorList>
    </citation>
    <scope>NUCLEOTIDE SEQUENCE [LARGE SCALE GENOMIC DNA]</scope>
    <source>
        <strain evidence="1">KIB-2018</strain>
        <tissue evidence="1">Leaf</tissue>
    </source>
</reference>
<keyword evidence="2" id="KW-1185">Reference proteome</keyword>
<sequence>MSLLEVITNALANRENTVTHSEYPIILNSDDILLNLKPNVENANSAALANPVTGWELYQTDSLLIELCKKFHAKLKRRLKDTNNFNKDEFVGILIQFLEKIAEKVGISIGVDSSDDRYIQILIQKVGLLIGWDVAGLVLEVCLDLEIWDLVETLVINRIVNHSSYSNLITTLADKNRSDLLCLSVQHASDLGLSELISVLRYFLCPSKDSLITMVNVREEWERQALFAVEKASDKSLPDKKSHLAKEASILLMIAHDGFSVSELCLHYLMASSNIDDVILSSAIVKLKGNETKNLIRYLGKWLKKYEMFPQAGPCPKASTMLDLKACDWVPKLEDIIRYLGLVLDENFSSLVLNPGFHEELVSIESTVTSLASEAKLCCFVSNIIQNLRVQGKGEQT</sequence>
<proteinExistence type="predicted"/>
<accession>A0AAV8SM78</accession>
<organism evidence="1 2">
    <name type="scientific">Erythroxylum novogranatense</name>
    <dbReference type="NCBI Taxonomy" id="1862640"/>
    <lineage>
        <taxon>Eukaryota</taxon>
        <taxon>Viridiplantae</taxon>
        <taxon>Streptophyta</taxon>
        <taxon>Embryophyta</taxon>
        <taxon>Tracheophyta</taxon>
        <taxon>Spermatophyta</taxon>
        <taxon>Magnoliopsida</taxon>
        <taxon>eudicotyledons</taxon>
        <taxon>Gunneridae</taxon>
        <taxon>Pentapetalae</taxon>
        <taxon>rosids</taxon>
        <taxon>fabids</taxon>
        <taxon>Malpighiales</taxon>
        <taxon>Erythroxylaceae</taxon>
        <taxon>Erythroxylum</taxon>
    </lineage>
</organism>
<dbReference type="AlphaFoldDB" id="A0AAV8SM78"/>
<comment type="caution">
    <text evidence="1">The sequence shown here is derived from an EMBL/GenBank/DDBJ whole genome shotgun (WGS) entry which is preliminary data.</text>
</comment>
<dbReference type="PANTHER" id="PTHR37181">
    <property type="entry name" value="F6A14.6 PROTEIN"/>
    <property type="match status" value="1"/>
</dbReference>
<name>A0AAV8SM78_9ROSI</name>
<dbReference type="Proteomes" id="UP001159364">
    <property type="component" value="Linkage Group LG10"/>
</dbReference>
<evidence type="ECO:0000313" key="1">
    <source>
        <dbReference type="EMBL" id="KAJ8753356.1"/>
    </source>
</evidence>
<dbReference type="PANTHER" id="PTHR37181:SF1">
    <property type="entry name" value="F6A14.6 PROTEIN"/>
    <property type="match status" value="1"/>
</dbReference>
<gene>
    <name evidence="1" type="ORF">K2173_019755</name>
</gene>
<dbReference type="EMBL" id="JAIWQS010000010">
    <property type="protein sequence ID" value="KAJ8753356.1"/>
    <property type="molecule type" value="Genomic_DNA"/>
</dbReference>
<evidence type="ECO:0000313" key="2">
    <source>
        <dbReference type="Proteomes" id="UP001159364"/>
    </source>
</evidence>
<protein>
    <submittedName>
        <fullName evidence="1">Uncharacterized protein</fullName>
    </submittedName>
</protein>